<dbReference type="Proteomes" id="UP000823388">
    <property type="component" value="Chromosome 6K"/>
</dbReference>
<evidence type="ECO:0000256" key="1">
    <source>
        <dbReference type="SAM" id="Phobius"/>
    </source>
</evidence>
<protein>
    <submittedName>
        <fullName evidence="2">Uncharacterized protein</fullName>
    </submittedName>
</protein>
<keyword evidence="1" id="KW-0812">Transmembrane</keyword>
<proteinExistence type="predicted"/>
<keyword evidence="3" id="KW-1185">Reference proteome</keyword>
<feature type="transmembrane region" description="Helical" evidence="1">
    <location>
        <begin position="85"/>
        <end position="105"/>
    </location>
</feature>
<gene>
    <name evidence="2" type="ORF">PVAP13_6KG125012</name>
</gene>
<keyword evidence="1" id="KW-0472">Membrane</keyword>
<dbReference type="AlphaFoldDB" id="A0A8T0REL0"/>
<reference evidence="2" key="1">
    <citation type="submission" date="2020-05" db="EMBL/GenBank/DDBJ databases">
        <title>WGS assembly of Panicum virgatum.</title>
        <authorList>
            <person name="Lovell J.T."/>
            <person name="Jenkins J."/>
            <person name="Shu S."/>
            <person name="Juenger T.E."/>
            <person name="Schmutz J."/>
        </authorList>
    </citation>
    <scope>NUCLEOTIDE SEQUENCE</scope>
    <source>
        <strain evidence="2">AP13</strain>
    </source>
</reference>
<name>A0A8T0REL0_PANVG</name>
<evidence type="ECO:0000313" key="3">
    <source>
        <dbReference type="Proteomes" id="UP000823388"/>
    </source>
</evidence>
<comment type="caution">
    <text evidence="2">The sequence shown here is derived from an EMBL/GenBank/DDBJ whole genome shotgun (WGS) entry which is preliminary data.</text>
</comment>
<keyword evidence="1" id="KW-1133">Transmembrane helix</keyword>
<feature type="non-terminal residue" evidence="2">
    <location>
        <position position="138"/>
    </location>
</feature>
<accession>A0A8T0REL0</accession>
<organism evidence="2 3">
    <name type="scientific">Panicum virgatum</name>
    <name type="common">Blackwell switchgrass</name>
    <dbReference type="NCBI Taxonomy" id="38727"/>
    <lineage>
        <taxon>Eukaryota</taxon>
        <taxon>Viridiplantae</taxon>
        <taxon>Streptophyta</taxon>
        <taxon>Embryophyta</taxon>
        <taxon>Tracheophyta</taxon>
        <taxon>Spermatophyta</taxon>
        <taxon>Magnoliopsida</taxon>
        <taxon>Liliopsida</taxon>
        <taxon>Poales</taxon>
        <taxon>Poaceae</taxon>
        <taxon>PACMAD clade</taxon>
        <taxon>Panicoideae</taxon>
        <taxon>Panicodae</taxon>
        <taxon>Paniceae</taxon>
        <taxon>Panicinae</taxon>
        <taxon>Panicum</taxon>
        <taxon>Panicum sect. Hiantes</taxon>
    </lineage>
</organism>
<sequence>MAPSDYAAFLAWAAAALVVYAGADVANRRGWVRVDYRPKAAVMLLTGLAIQRAAGPEPGQSRVRQAVVAESAAGRAPMDEASSSVSLLVITVCITCLVLTACVAVEAARRGGGGGGGGGCRRRRRLCLKGGTLIGGGH</sequence>
<dbReference type="EMBL" id="CM029047">
    <property type="protein sequence ID" value="KAG2583884.1"/>
    <property type="molecule type" value="Genomic_DNA"/>
</dbReference>
<evidence type="ECO:0000313" key="2">
    <source>
        <dbReference type="EMBL" id="KAG2583884.1"/>
    </source>
</evidence>